<dbReference type="InterPro" id="IPR000719">
    <property type="entry name" value="Prot_kinase_dom"/>
</dbReference>
<accession>A0ABU3SGM8</accession>
<dbReference type="InterPro" id="IPR011009">
    <property type="entry name" value="Kinase-like_dom_sf"/>
</dbReference>
<keyword evidence="3 7" id="KW-0418">Kinase</keyword>
<dbReference type="Proteomes" id="UP001254257">
    <property type="component" value="Unassembled WGS sequence"/>
</dbReference>
<evidence type="ECO:0000256" key="3">
    <source>
        <dbReference type="ARBA" id="ARBA00022777"/>
    </source>
</evidence>
<protein>
    <submittedName>
        <fullName evidence="7">Serine/threonine-protein kinase</fullName>
        <ecNumber evidence="7">2.7.11.1</ecNumber>
    </submittedName>
</protein>
<dbReference type="Pfam" id="PF00069">
    <property type="entry name" value="Pkinase"/>
    <property type="match status" value="1"/>
</dbReference>
<feature type="non-terminal residue" evidence="7">
    <location>
        <position position="295"/>
    </location>
</feature>
<dbReference type="PROSITE" id="PS50011">
    <property type="entry name" value="PROTEIN_KINASE_DOM"/>
    <property type="match status" value="1"/>
</dbReference>
<dbReference type="PROSITE" id="PS00109">
    <property type="entry name" value="PROTEIN_KINASE_TYR"/>
    <property type="match status" value="1"/>
</dbReference>
<evidence type="ECO:0000313" key="8">
    <source>
        <dbReference type="Proteomes" id="UP001254257"/>
    </source>
</evidence>
<dbReference type="PANTHER" id="PTHR43289:SF34">
    <property type="entry name" value="SERINE_THREONINE-PROTEIN KINASE YBDM-RELATED"/>
    <property type="match status" value="1"/>
</dbReference>
<evidence type="ECO:0000256" key="1">
    <source>
        <dbReference type="ARBA" id="ARBA00022679"/>
    </source>
</evidence>
<dbReference type="EMBL" id="JAWDID010000097">
    <property type="protein sequence ID" value="MDU0343937.1"/>
    <property type="molecule type" value="Genomic_DNA"/>
</dbReference>
<dbReference type="PANTHER" id="PTHR43289">
    <property type="entry name" value="MITOGEN-ACTIVATED PROTEIN KINASE KINASE KINASE 20-RELATED"/>
    <property type="match status" value="1"/>
</dbReference>
<evidence type="ECO:0000259" key="6">
    <source>
        <dbReference type="PROSITE" id="PS50011"/>
    </source>
</evidence>
<feature type="domain" description="Protein kinase" evidence="6">
    <location>
        <begin position="25"/>
        <end position="295"/>
    </location>
</feature>
<dbReference type="Gene3D" id="3.30.200.20">
    <property type="entry name" value="Phosphorylase Kinase, domain 1"/>
    <property type="match status" value="1"/>
</dbReference>
<proteinExistence type="predicted"/>
<keyword evidence="4" id="KW-0067">ATP-binding</keyword>
<feature type="region of interest" description="Disordered" evidence="5">
    <location>
        <begin position="264"/>
        <end position="295"/>
    </location>
</feature>
<evidence type="ECO:0000256" key="5">
    <source>
        <dbReference type="SAM" id="MobiDB-lite"/>
    </source>
</evidence>
<comment type="caution">
    <text evidence="7">The sequence shown here is derived from an EMBL/GenBank/DDBJ whole genome shotgun (WGS) entry which is preliminary data.</text>
</comment>
<evidence type="ECO:0000256" key="2">
    <source>
        <dbReference type="ARBA" id="ARBA00022741"/>
    </source>
</evidence>
<dbReference type="GO" id="GO:0004674">
    <property type="term" value="F:protein serine/threonine kinase activity"/>
    <property type="evidence" value="ECO:0007669"/>
    <property type="project" value="UniProtKB-EC"/>
</dbReference>
<sequence length="295" mass="31793">MTDSERTIIMPRNGLSAGTRLNGIYEIERLIAVGGMGEVYKGRAIQTGDAVAIKMVRPDMAQDEAVVTLFRKEAAALHNVYNEAIVRYYVFTVDPGTQATYLAMEFVDGQPLSERLKQGPLSPEEVDLLRRRIASGLHAAHMLGITHRDVSPDNIILPGGQVGRAKIIDFGIAKSNLLGEKTVIGTGFAGKYNYVSPEQLGLFGGEVSGKSDIYSLGLVLAEALGGRPLDMGGTQMQILEKRRRVPDVAALDKSLQPLLARMLAPDPKDRPADMAEVASWQPKGKQAAAGAGVPW</sequence>
<name>A0ABU3SGM8_9HYPH</name>
<evidence type="ECO:0000313" key="7">
    <source>
        <dbReference type="EMBL" id="MDU0343937.1"/>
    </source>
</evidence>
<dbReference type="CDD" id="cd14014">
    <property type="entry name" value="STKc_PknB_like"/>
    <property type="match status" value="1"/>
</dbReference>
<dbReference type="SUPFAM" id="SSF56112">
    <property type="entry name" value="Protein kinase-like (PK-like)"/>
    <property type="match status" value="1"/>
</dbReference>
<dbReference type="EC" id="2.7.11.1" evidence="7"/>
<reference evidence="7 8" key="1">
    <citation type="submission" date="2023-09" db="EMBL/GenBank/DDBJ databases">
        <title>Whole genome shotgun sequencing (WGS) of Bosea sp. ZW T0_25, isolated from stored onions (Allium cepa).</title>
        <authorList>
            <person name="Stoll D.A."/>
            <person name="Huch M."/>
        </authorList>
    </citation>
    <scope>NUCLEOTIDE SEQUENCE [LARGE SCALE GENOMIC DNA]</scope>
    <source>
        <strain evidence="7 8">ZW T0_25</strain>
    </source>
</reference>
<organism evidence="7 8">
    <name type="scientific">Bosea rubneri</name>
    <dbReference type="NCBI Taxonomy" id="3075434"/>
    <lineage>
        <taxon>Bacteria</taxon>
        <taxon>Pseudomonadati</taxon>
        <taxon>Pseudomonadota</taxon>
        <taxon>Alphaproteobacteria</taxon>
        <taxon>Hyphomicrobiales</taxon>
        <taxon>Boseaceae</taxon>
        <taxon>Bosea</taxon>
    </lineage>
</organism>
<keyword evidence="1 7" id="KW-0808">Transferase</keyword>
<gene>
    <name evidence="7" type="ORF">RKE40_28985</name>
</gene>
<dbReference type="Gene3D" id="1.10.510.10">
    <property type="entry name" value="Transferase(Phosphotransferase) domain 1"/>
    <property type="match status" value="1"/>
</dbReference>
<evidence type="ECO:0000256" key="4">
    <source>
        <dbReference type="ARBA" id="ARBA00022840"/>
    </source>
</evidence>
<keyword evidence="2" id="KW-0547">Nucleotide-binding</keyword>
<dbReference type="InterPro" id="IPR008266">
    <property type="entry name" value="Tyr_kinase_AS"/>
</dbReference>
<dbReference type="RefSeq" id="WP_316021629.1">
    <property type="nucleotide sequence ID" value="NZ_JAWDID010000097.1"/>
</dbReference>
<keyword evidence="8" id="KW-1185">Reference proteome</keyword>